<dbReference type="PANTHER" id="PTHR40588:SF1">
    <property type="entry name" value="MRNA INTERFERASE TOXIN YAFQ"/>
    <property type="match status" value="1"/>
</dbReference>
<sequence length="96" mass="11168">MLKLEIQNSYKRDLKLAYKQNIITHKIETELKFVIDTLQSGKTLPEKPYRPHGLNGEYSGYTSCHIKANFCLIYKIAGNNLHLIRVGKHTTLYKNF</sequence>
<dbReference type="Proteomes" id="UP000509414">
    <property type="component" value="Chromosome"/>
</dbReference>
<dbReference type="SUPFAM" id="SSF143011">
    <property type="entry name" value="RelE-like"/>
    <property type="match status" value="1"/>
</dbReference>
<evidence type="ECO:0000256" key="1">
    <source>
        <dbReference type="ARBA" id="ARBA00022649"/>
    </source>
</evidence>
<keyword evidence="1" id="KW-1277">Toxin-antitoxin system</keyword>
<dbReference type="InterPro" id="IPR007712">
    <property type="entry name" value="RelE/ParE_toxin"/>
</dbReference>
<dbReference type="KEGG" id="cinf:CINF_0106"/>
<dbReference type="NCBIfam" id="TIGR02385">
    <property type="entry name" value="RelE_StbE"/>
    <property type="match status" value="1"/>
</dbReference>
<name>A0A7H9CIN3_9BACT</name>
<protein>
    <submittedName>
        <fullName evidence="3">Toxin-antitoxin system, toxin component, YafQ family</fullName>
    </submittedName>
</protein>
<dbReference type="GO" id="GO:0006402">
    <property type="term" value="P:mRNA catabolic process"/>
    <property type="evidence" value="ECO:0007669"/>
    <property type="project" value="TreeGrafter"/>
</dbReference>
<dbReference type="InterPro" id="IPR035093">
    <property type="entry name" value="RelE/ParE_toxin_dom_sf"/>
</dbReference>
<proteinExistence type="predicted"/>
<evidence type="ECO:0000313" key="3">
    <source>
        <dbReference type="EMBL" id="QLI04659.1"/>
    </source>
</evidence>
<dbReference type="PANTHER" id="PTHR40588">
    <property type="entry name" value="MRNA INTERFERASE TOXIN YAFQ"/>
    <property type="match status" value="1"/>
</dbReference>
<accession>A0A7H9CIN3</accession>
<dbReference type="AlphaFoldDB" id="A0A7H9CIN3"/>
<organism evidence="3 4">
    <name type="scientific">Candidatus Campylobacter infans</name>
    <dbReference type="NCBI Taxonomy" id="2561898"/>
    <lineage>
        <taxon>Bacteria</taxon>
        <taxon>Pseudomonadati</taxon>
        <taxon>Campylobacterota</taxon>
        <taxon>Epsilonproteobacteria</taxon>
        <taxon>Campylobacterales</taxon>
        <taxon>Campylobacteraceae</taxon>
        <taxon>Campylobacter</taxon>
    </lineage>
</organism>
<reference evidence="3 4" key="1">
    <citation type="submission" date="2020-02" db="EMBL/GenBank/DDBJ databases">
        <title>Complete genome sequence of the novel Campylobacter species Candidatus Campylobacter infans.</title>
        <authorList>
            <person name="Duim B."/>
            <person name="Zomer A."/>
            <person name="van der Graaf L."/>
            <person name="Wagenaar J."/>
        </authorList>
    </citation>
    <scope>NUCLEOTIDE SEQUENCE [LARGE SCALE GENOMIC DNA]</scope>
    <source>
        <strain evidence="3 4">19S00001</strain>
    </source>
</reference>
<keyword evidence="4" id="KW-1185">Reference proteome</keyword>
<dbReference type="GO" id="GO:0006415">
    <property type="term" value="P:translational termination"/>
    <property type="evidence" value="ECO:0007669"/>
    <property type="project" value="TreeGrafter"/>
</dbReference>
<dbReference type="GO" id="GO:0004521">
    <property type="term" value="F:RNA endonuclease activity"/>
    <property type="evidence" value="ECO:0007669"/>
    <property type="project" value="TreeGrafter"/>
</dbReference>
<dbReference type="EMBL" id="CP049075">
    <property type="protein sequence ID" value="QLI04659.1"/>
    <property type="molecule type" value="Genomic_DNA"/>
</dbReference>
<evidence type="ECO:0000256" key="2">
    <source>
        <dbReference type="PIRSR" id="PIRSR006156-1"/>
    </source>
</evidence>
<dbReference type="PIRSF" id="PIRSF006156">
    <property type="entry name" value="YafQ"/>
    <property type="match status" value="1"/>
</dbReference>
<gene>
    <name evidence="3" type="ORF">CINF_0106</name>
</gene>
<dbReference type="RefSeq" id="WP_179975348.1">
    <property type="nucleotide sequence ID" value="NZ_CP049075.1"/>
</dbReference>
<feature type="active site" description="Proton donor" evidence="2">
    <location>
        <position position="89"/>
    </location>
</feature>
<evidence type="ECO:0000313" key="4">
    <source>
        <dbReference type="Proteomes" id="UP000509414"/>
    </source>
</evidence>
<dbReference type="InterPro" id="IPR004386">
    <property type="entry name" value="Toxin_YafQ-like"/>
</dbReference>
<dbReference type="Pfam" id="PF15738">
    <property type="entry name" value="YafQ_toxin"/>
    <property type="match status" value="1"/>
</dbReference>
<dbReference type="Gene3D" id="3.30.2310.20">
    <property type="entry name" value="RelE-like"/>
    <property type="match status" value="1"/>
</dbReference>